<evidence type="ECO:0000259" key="8">
    <source>
        <dbReference type="PROSITE" id="PS50110"/>
    </source>
</evidence>
<dbReference type="Gene3D" id="1.10.10.10">
    <property type="entry name" value="Winged helix-like DNA-binding domain superfamily/Winged helix DNA-binding domain"/>
    <property type="match status" value="1"/>
</dbReference>
<feature type="modified residue" description="4-aspartylphosphate" evidence="6">
    <location>
        <position position="52"/>
    </location>
</feature>
<dbReference type="SMART" id="SM00448">
    <property type="entry name" value="REC"/>
    <property type="match status" value="1"/>
</dbReference>
<dbReference type="Pfam" id="PF00486">
    <property type="entry name" value="Trans_reg_C"/>
    <property type="match status" value="1"/>
</dbReference>
<comment type="caution">
    <text evidence="10">The sequence shown here is derived from an EMBL/GenBank/DDBJ whole genome shotgun (WGS) entry which is preliminary data.</text>
</comment>
<evidence type="ECO:0000256" key="2">
    <source>
        <dbReference type="ARBA" id="ARBA00023012"/>
    </source>
</evidence>
<dbReference type="InterPro" id="IPR011006">
    <property type="entry name" value="CheY-like_superfamily"/>
</dbReference>
<evidence type="ECO:0000256" key="5">
    <source>
        <dbReference type="ARBA" id="ARBA00023163"/>
    </source>
</evidence>
<dbReference type="InterPro" id="IPR001867">
    <property type="entry name" value="OmpR/PhoB-type_DNA-bd"/>
</dbReference>
<sequence length="227" mass="26340">MIKIAMVEDDLELADVLTQYLKQYNIEVTNYEEPFLALSSLKIEKYDLIILDLTLPGMDGLDVCKEIVKNFNIPIIISSARSDITDKVTALQLGADDYLPKPYDPRELEVRIKTILRRFNHNNEDIKEEKTKLFNLDTDKKEITKEGKYIKLTAAEYEVLSLMIKREGFVISREDIFENSDLLNSDYENSGSLAVIINRIRHKIEDNPKEPKYLHTIRGMGYKFTNE</sequence>
<keyword evidence="11" id="KW-1185">Reference proteome</keyword>
<evidence type="ECO:0000313" key="11">
    <source>
        <dbReference type="Proteomes" id="UP000290191"/>
    </source>
</evidence>
<dbReference type="GO" id="GO:0000156">
    <property type="term" value="F:phosphorelay response regulator activity"/>
    <property type="evidence" value="ECO:0007669"/>
    <property type="project" value="TreeGrafter"/>
</dbReference>
<gene>
    <name evidence="10" type="ORF">CRV06_09900</name>
</gene>
<dbReference type="Pfam" id="PF00072">
    <property type="entry name" value="Response_reg"/>
    <property type="match status" value="1"/>
</dbReference>
<dbReference type="InterPro" id="IPR036388">
    <property type="entry name" value="WH-like_DNA-bd_sf"/>
</dbReference>
<feature type="domain" description="Response regulatory" evidence="8">
    <location>
        <begin position="3"/>
        <end position="116"/>
    </location>
</feature>
<proteinExistence type="predicted"/>
<evidence type="ECO:0000256" key="3">
    <source>
        <dbReference type="ARBA" id="ARBA00023015"/>
    </source>
</evidence>
<dbReference type="GO" id="GO:0005829">
    <property type="term" value="C:cytosol"/>
    <property type="evidence" value="ECO:0007669"/>
    <property type="project" value="TreeGrafter"/>
</dbReference>
<evidence type="ECO:0000256" key="6">
    <source>
        <dbReference type="PROSITE-ProRule" id="PRU00169"/>
    </source>
</evidence>
<evidence type="ECO:0000256" key="1">
    <source>
        <dbReference type="ARBA" id="ARBA00022553"/>
    </source>
</evidence>
<dbReference type="SMART" id="SM00862">
    <property type="entry name" value="Trans_reg_C"/>
    <property type="match status" value="1"/>
</dbReference>
<evidence type="ECO:0000259" key="9">
    <source>
        <dbReference type="PROSITE" id="PS51755"/>
    </source>
</evidence>
<dbReference type="PANTHER" id="PTHR48111">
    <property type="entry name" value="REGULATOR OF RPOS"/>
    <property type="match status" value="1"/>
</dbReference>
<dbReference type="SUPFAM" id="SSF46894">
    <property type="entry name" value="C-terminal effector domain of the bipartite response regulators"/>
    <property type="match status" value="1"/>
</dbReference>
<reference evidence="10 11" key="1">
    <citation type="submission" date="2017-10" db="EMBL/GenBank/DDBJ databases">
        <title>Genomics of the genus Arcobacter.</title>
        <authorList>
            <person name="Perez-Cataluna A."/>
            <person name="Figueras M.J."/>
        </authorList>
    </citation>
    <scope>NUCLEOTIDE SEQUENCE [LARGE SCALE GENOMIC DNA]</scope>
    <source>
        <strain evidence="10 11">DSM 24636</strain>
    </source>
</reference>
<keyword evidence="1 6" id="KW-0597">Phosphoprotein</keyword>
<dbReference type="GO" id="GO:0032993">
    <property type="term" value="C:protein-DNA complex"/>
    <property type="evidence" value="ECO:0007669"/>
    <property type="project" value="TreeGrafter"/>
</dbReference>
<dbReference type="OrthoDB" id="165980at2"/>
<protein>
    <submittedName>
        <fullName evidence="10">DNA-binding response regulator</fullName>
    </submittedName>
</protein>
<name>A0A4Q0XYW3_9BACT</name>
<dbReference type="CDD" id="cd00383">
    <property type="entry name" value="trans_reg_C"/>
    <property type="match status" value="1"/>
</dbReference>
<evidence type="ECO:0000313" key="10">
    <source>
        <dbReference type="EMBL" id="RXJ62443.1"/>
    </source>
</evidence>
<dbReference type="STRING" id="877500.GCA_000935065_01088"/>
<dbReference type="Proteomes" id="UP000290191">
    <property type="component" value="Unassembled WGS sequence"/>
</dbReference>
<dbReference type="EMBL" id="PDKO01000008">
    <property type="protein sequence ID" value="RXJ62443.1"/>
    <property type="molecule type" value="Genomic_DNA"/>
</dbReference>
<dbReference type="RefSeq" id="WP_129082353.1">
    <property type="nucleotide sequence ID" value="NZ_CP041070.1"/>
</dbReference>
<dbReference type="GO" id="GO:0000976">
    <property type="term" value="F:transcription cis-regulatory region binding"/>
    <property type="evidence" value="ECO:0007669"/>
    <property type="project" value="TreeGrafter"/>
</dbReference>
<keyword evidence="3" id="KW-0805">Transcription regulation</keyword>
<dbReference type="InterPro" id="IPR016032">
    <property type="entry name" value="Sig_transdc_resp-reg_C-effctor"/>
</dbReference>
<dbReference type="SUPFAM" id="SSF52172">
    <property type="entry name" value="CheY-like"/>
    <property type="match status" value="1"/>
</dbReference>
<keyword evidence="4 7" id="KW-0238">DNA-binding</keyword>
<feature type="DNA-binding region" description="OmpR/PhoB-type" evidence="7">
    <location>
        <begin position="124"/>
        <end position="226"/>
    </location>
</feature>
<dbReference type="PANTHER" id="PTHR48111:SF22">
    <property type="entry name" value="REGULATOR OF RPOS"/>
    <property type="match status" value="1"/>
</dbReference>
<keyword evidence="2" id="KW-0902">Two-component regulatory system</keyword>
<dbReference type="AlphaFoldDB" id="A0A4Q0XYW3"/>
<dbReference type="InterPro" id="IPR039420">
    <property type="entry name" value="WalR-like"/>
</dbReference>
<keyword evidence="5" id="KW-0804">Transcription</keyword>
<feature type="domain" description="OmpR/PhoB-type" evidence="9">
    <location>
        <begin position="124"/>
        <end position="226"/>
    </location>
</feature>
<evidence type="ECO:0000256" key="4">
    <source>
        <dbReference type="ARBA" id="ARBA00023125"/>
    </source>
</evidence>
<organism evidence="10 11">
    <name type="scientific">Halarcobacter anaerophilus</name>
    <dbReference type="NCBI Taxonomy" id="877500"/>
    <lineage>
        <taxon>Bacteria</taxon>
        <taxon>Pseudomonadati</taxon>
        <taxon>Campylobacterota</taxon>
        <taxon>Epsilonproteobacteria</taxon>
        <taxon>Campylobacterales</taxon>
        <taxon>Arcobacteraceae</taxon>
        <taxon>Halarcobacter</taxon>
    </lineage>
</organism>
<evidence type="ECO:0000256" key="7">
    <source>
        <dbReference type="PROSITE-ProRule" id="PRU01091"/>
    </source>
</evidence>
<dbReference type="PROSITE" id="PS50110">
    <property type="entry name" value="RESPONSE_REGULATORY"/>
    <property type="match status" value="1"/>
</dbReference>
<dbReference type="Gene3D" id="3.40.50.2300">
    <property type="match status" value="1"/>
</dbReference>
<dbReference type="InterPro" id="IPR001789">
    <property type="entry name" value="Sig_transdc_resp-reg_receiver"/>
</dbReference>
<dbReference type="PROSITE" id="PS51755">
    <property type="entry name" value="OMPR_PHOB"/>
    <property type="match status" value="1"/>
</dbReference>
<dbReference type="Gene3D" id="6.10.250.690">
    <property type="match status" value="1"/>
</dbReference>
<dbReference type="GO" id="GO:0006355">
    <property type="term" value="P:regulation of DNA-templated transcription"/>
    <property type="evidence" value="ECO:0007669"/>
    <property type="project" value="InterPro"/>
</dbReference>
<accession>A0A4Q0XYW3</accession>